<dbReference type="Proteomes" id="UP001168552">
    <property type="component" value="Unassembled WGS sequence"/>
</dbReference>
<protein>
    <submittedName>
        <fullName evidence="1">Tetratricopeptide repeat protein</fullName>
    </submittedName>
</protein>
<dbReference type="EMBL" id="JAUHJS010000001">
    <property type="protein sequence ID" value="MDN4164160.1"/>
    <property type="molecule type" value="Genomic_DNA"/>
</dbReference>
<proteinExistence type="predicted"/>
<gene>
    <name evidence="1" type="ORF">QWY31_01540</name>
</gene>
<dbReference type="InterPro" id="IPR011990">
    <property type="entry name" value="TPR-like_helical_dom_sf"/>
</dbReference>
<organism evidence="1 2">
    <name type="scientific">Shiella aurantiaca</name>
    <dbReference type="NCBI Taxonomy" id="3058365"/>
    <lineage>
        <taxon>Bacteria</taxon>
        <taxon>Pseudomonadati</taxon>
        <taxon>Bacteroidota</taxon>
        <taxon>Cytophagia</taxon>
        <taxon>Cytophagales</taxon>
        <taxon>Shiellaceae</taxon>
        <taxon>Shiella</taxon>
    </lineage>
</organism>
<name>A0ABT8F133_9BACT</name>
<dbReference type="RefSeq" id="WP_320002687.1">
    <property type="nucleotide sequence ID" value="NZ_JAUHJS010000001.1"/>
</dbReference>
<accession>A0ABT8F133</accession>
<evidence type="ECO:0000313" key="1">
    <source>
        <dbReference type="EMBL" id="MDN4164160.1"/>
    </source>
</evidence>
<comment type="caution">
    <text evidence="1">The sequence shown here is derived from an EMBL/GenBank/DDBJ whole genome shotgun (WGS) entry which is preliminary data.</text>
</comment>
<dbReference type="Gene3D" id="1.25.40.10">
    <property type="entry name" value="Tetratricopeptide repeat domain"/>
    <property type="match status" value="1"/>
</dbReference>
<sequence>MNEARLNSLLDFLAQEPTDAFTLYAIGMEWKEYNPKKAAEYFEKLVQHHPDYLAAYYQYSEVAIALQDRTKIIDLFEKGIALAQAQGNLKTLGELKNAYMNWQIEED</sequence>
<dbReference type="SUPFAM" id="SSF48452">
    <property type="entry name" value="TPR-like"/>
    <property type="match status" value="1"/>
</dbReference>
<reference evidence="1" key="1">
    <citation type="submission" date="2023-06" db="EMBL/GenBank/DDBJ databases">
        <title>Cytophagales bacterium Strain LB-30, isolated from soil.</title>
        <authorList>
            <person name="Liu B."/>
        </authorList>
    </citation>
    <scope>NUCLEOTIDE SEQUENCE</scope>
    <source>
        <strain evidence="1">LB-30</strain>
    </source>
</reference>
<evidence type="ECO:0000313" key="2">
    <source>
        <dbReference type="Proteomes" id="UP001168552"/>
    </source>
</evidence>
<keyword evidence="2" id="KW-1185">Reference proteome</keyword>